<accession>A0ABW4W2F1</accession>
<protein>
    <submittedName>
        <fullName evidence="3">Tetratricopeptide repeat protein</fullName>
    </submittedName>
</protein>
<dbReference type="EMBL" id="JBHUHQ010000021">
    <property type="protein sequence ID" value="MFD2045858.1"/>
    <property type="molecule type" value="Genomic_DNA"/>
</dbReference>
<dbReference type="Pfam" id="PF13432">
    <property type="entry name" value="TPR_16"/>
    <property type="match status" value="1"/>
</dbReference>
<dbReference type="SMART" id="SM00028">
    <property type="entry name" value="TPR"/>
    <property type="match status" value="6"/>
</dbReference>
<gene>
    <name evidence="3" type="ORF">ACFSJF_16400</name>
</gene>
<dbReference type="InterPro" id="IPR011990">
    <property type="entry name" value="TPR-like_helical_dom_sf"/>
</dbReference>
<evidence type="ECO:0000313" key="3">
    <source>
        <dbReference type="EMBL" id="MFD2045858.1"/>
    </source>
</evidence>
<dbReference type="PANTHER" id="PTHR45586">
    <property type="entry name" value="TPR REPEAT-CONTAINING PROTEIN PA4667"/>
    <property type="match status" value="1"/>
</dbReference>
<dbReference type="Pfam" id="PF25058">
    <property type="entry name" value="ARM_TT21"/>
    <property type="match status" value="1"/>
</dbReference>
<dbReference type="Proteomes" id="UP001597383">
    <property type="component" value="Unassembled WGS sequence"/>
</dbReference>
<dbReference type="Gene3D" id="1.25.40.10">
    <property type="entry name" value="Tetratricopeptide repeat domain"/>
    <property type="match status" value="3"/>
</dbReference>
<name>A0ABW4W2F1_9BACI</name>
<dbReference type="Pfam" id="PF13176">
    <property type="entry name" value="TPR_7"/>
    <property type="match status" value="1"/>
</dbReference>
<sequence length="417" mass="48588">MDTIMRAISLMENNQNEEAIEQLENYLPNANEDEKYTIAELFIQWGLLDEAKGILQDLLMLFPEESDLKLMLADIFIEQENDVEAINLLSEVNDQDDSYTQALVQLADLYQAQGLHEVAEQKLLQAKQISPNEVIIDFALGELYFYIGESNKSVSYYERVAQKTNEIASISIRERLAEVYADVGEYEKALELYQQEEPENVDALFKYGITAFQADRKDIAIHVWEKVIEKDSYYHSAYFQLAKAYEAEELIKQAYDTAKKGIKVDEFNKELFLYAGRLAHKLGLDTECEDYVRQSIALDVDYKEAVLFLVELLKENNKQSEIVELIQETKHTGADDPIYEWELARAYREIELFDDALNQYNEAYNSLQHDSDFLKEYGYFLIEEGRTDKAVNVFESYLVHQPLDEEIREYVERIRKS</sequence>
<dbReference type="SUPFAM" id="SSF48452">
    <property type="entry name" value="TPR-like"/>
    <property type="match status" value="2"/>
</dbReference>
<evidence type="ECO:0000256" key="2">
    <source>
        <dbReference type="ARBA" id="ARBA00022803"/>
    </source>
</evidence>
<comment type="caution">
    <text evidence="3">The sequence shown here is derived from an EMBL/GenBank/DDBJ whole genome shotgun (WGS) entry which is preliminary data.</text>
</comment>
<evidence type="ECO:0000256" key="1">
    <source>
        <dbReference type="ARBA" id="ARBA00022737"/>
    </source>
</evidence>
<dbReference type="InterPro" id="IPR019734">
    <property type="entry name" value="TPR_rpt"/>
</dbReference>
<keyword evidence="2" id="KW-0802">TPR repeat</keyword>
<dbReference type="RefSeq" id="WP_377557215.1">
    <property type="nucleotide sequence ID" value="NZ_JBHUHQ010000021.1"/>
</dbReference>
<evidence type="ECO:0000313" key="4">
    <source>
        <dbReference type="Proteomes" id="UP001597383"/>
    </source>
</evidence>
<keyword evidence="4" id="KW-1185">Reference proteome</keyword>
<keyword evidence="1" id="KW-0677">Repeat</keyword>
<dbReference type="PANTHER" id="PTHR45586:SF1">
    <property type="entry name" value="LIPOPOLYSACCHARIDE ASSEMBLY PROTEIN B"/>
    <property type="match status" value="1"/>
</dbReference>
<dbReference type="InterPro" id="IPR051012">
    <property type="entry name" value="CellSynth/LPSAsmb/PSIAsmb"/>
</dbReference>
<organism evidence="3 4">
    <name type="scientific">Ornithinibacillus salinisoli</name>
    <dbReference type="NCBI Taxonomy" id="1848459"/>
    <lineage>
        <taxon>Bacteria</taxon>
        <taxon>Bacillati</taxon>
        <taxon>Bacillota</taxon>
        <taxon>Bacilli</taxon>
        <taxon>Bacillales</taxon>
        <taxon>Bacillaceae</taxon>
        <taxon>Ornithinibacillus</taxon>
    </lineage>
</organism>
<proteinExistence type="predicted"/>
<reference evidence="4" key="1">
    <citation type="journal article" date="2019" name="Int. J. Syst. Evol. Microbiol.">
        <title>The Global Catalogue of Microorganisms (GCM) 10K type strain sequencing project: providing services to taxonomists for standard genome sequencing and annotation.</title>
        <authorList>
            <consortium name="The Broad Institute Genomics Platform"/>
            <consortium name="The Broad Institute Genome Sequencing Center for Infectious Disease"/>
            <person name="Wu L."/>
            <person name="Ma J."/>
        </authorList>
    </citation>
    <scope>NUCLEOTIDE SEQUENCE [LARGE SCALE GENOMIC DNA]</scope>
    <source>
        <strain evidence="4">R28</strain>
    </source>
</reference>